<dbReference type="InterPro" id="IPR017972">
    <property type="entry name" value="Cyt_P450_CS"/>
</dbReference>
<dbReference type="Gene3D" id="1.10.630.10">
    <property type="entry name" value="Cytochrome P450"/>
    <property type="match status" value="1"/>
</dbReference>
<evidence type="ECO:0000256" key="2">
    <source>
        <dbReference type="ARBA" id="ARBA00010617"/>
    </source>
</evidence>
<comment type="similarity">
    <text evidence="2 9">Belongs to the cytochrome P450 family.</text>
</comment>
<dbReference type="PRINTS" id="PR00385">
    <property type="entry name" value="P450"/>
</dbReference>
<dbReference type="PANTHER" id="PTHR47955">
    <property type="entry name" value="CYTOCHROME P450 FAMILY 71 PROTEIN"/>
    <property type="match status" value="1"/>
</dbReference>
<dbReference type="Proteomes" id="UP000515151">
    <property type="component" value="Chromosome 3"/>
</dbReference>
<accession>A0A6P8CZG6</accession>
<dbReference type="PRINTS" id="PR00463">
    <property type="entry name" value="EP450I"/>
</dbReference>
<dbReference type="InterPro" id="IPR001128">
    <property type="entry name" value="Cyt_P450"/>
</dbReference>
<name>A0A6P8CZG6_PUNGR</name>
<protein>
    <submittedName>
        <fullName evidence="11">Cytochrome P450 71D9-like</fullName>
    </submittedName>
</protein>
<dbReference type="GO" id="GO:0016705">
    <property type="term" value="F:oxidoreductase activity, acting on paired donors, with incorporation or reduction of molecular oxygen"/>
    <property type="evidence" value="ECO:0007669"/>
    <property type="project" value="InterPro"/>
</dbReference>
<dbReference type="InterPro" id="IPR036396">
    <property type="entry name" value="Cyt_P450_sf"/>
</dbReference>
<feature type="binding site" description="axial binding residue" evidence="8">
    <location>
        <position position="449"/>
    </location>
    <ligand>
        <name>heme</name>
        <dbReference type="ChEBI" id="CHEBI:30413"/>
    </ligand>
    <ligandPart>
        <name>Fe</name>
        <dbReference type="ChEBI" id="CHEBI:18248"/>
    </ligandPart>
</feature>
<keyword evidence="6 8" id="KW-0408">Iron</keyword>
<dbReference type="GO" id="GO:0005506">
    <property type="term" value="F:iron ion binding"/>
    <property type="evidence" value="ECO:0007669"/>
    <property type="project" value="InterPro"/>
</dbReference>
<keyword evidence="7 9" id="KW-0503">Monooxygenase</keyword>
<evidence type="ECO:0000256" key="9">
    <source>
        <dbReference type="RuleBase" id="RU000461"/>
    </source>
</evidence>
<gene>
    <name evidence="11" type="primary">LOC116200782</name>
</gene>
<comment type="cofactor">
    <cofactor evidence="1 8">
        <name>heme</name>
        <dbReference type="ChEBI" id="CHEBI:30413"/>
    </cofactor>
</comment>
<keyword evidence="4 8" id="KW-0479">Metal-binding</keyword>
<dbReference type="PROSITE" id="PS00086">
    <property type="entry name" value="CYTOCHROME_P450"/>
    <property type="match status" value="1"/>
</dbReference>
<organism evidence="10 11">
    <name type="scientific">Punica granatum</name>
    <name type="common">Pomegranate</name>
    <dbReference type="NCBI Taxonomy" id="22663"/>
    <lineage>
        <taxon>Eukaryota</taxon>
        <taxon>Viridiplantae</taxon>
        <taxon>Streptophyta</taxon>
        <taxon>Embryophyta</taxon>
        <taxon>Tracheophyta</taxon>
        <taxon>Spermatophyta</taxon>
        <taxon>Magnoliopsida</taxon>
        <taxon>eudicotyledons</taxon>
        <taxon>Gunneridae</taxon>
        <taxon>Pentapetalae</taxon>
        <taxon>rosids</taxon>
        <taxon>malvids</taxon>
        <taxon>Myrtales</taxon>
        <taxon>Lythraceae</taxon>
        <taxon>Punica</taxon>
    </lineage>
</organism>
<dbReference type="RefSeq" id="XP_031387544.1">
    <property type="nucleotide sequence ID" value="XM_031531684.1"/>
</dbReference>
<dbReference type="GO" id="GO:0004497">
    <property type="term" value="F:monooxygenase activity"/>
    <property type="evidence" value="ECO:0007669"/>
    <property type="project" value="UniProtKB-KW"/>
</dbReference>
<keyword evidence="10" id="KW-1185">Reference proteome</keyword>
<evidence type="ECO:0000256" key="7">
    <source>
        <dbReference type="ARBA" id="ARBA00023033"/>
    </source>
</evidence>
<dbReference type="SUPFAM" id="SSF48264">
    <property type="entry name" value="Cytochrome P450"/>
    <property type="match status" value="1"/>
</dbReference>
<evidence type="ECO:0000256" key="5">
    <source>
        <dbReference type="ARBA" id="ARBA00023002"/>
    </source>
</evidence>
<dbReference type="OrthoDB" id="2789670at2759"/>
<dbReference type="FunFam" id="1.10.630.10:FF:000043">
    <property type="entry name" value="Cytochrome P450 99A2"/>
    <property type="match status" value="1"/>
</dbReference>
<evidence type="ECO:0000256" key="8">
    <source>
        <dbReference type="PIRSR" id="PIRSR602401-1"/>
    </source>
</evidence>
<evidence type="ECO:0000256" key="3">
    <source>
        <dbReference type="ARBA" id="ARBA00022617"/>
    </source>
</evidence>
<dbReference type="GO" id="GO:0020037">
    <property type="term" value="F:heme binding"/>
    <property type="evidence" value="ECO:0007669"/>
    <property type="project" value="InterPro"/>
</dbReference>
<dbReference type="Pfam" id="PF00067">
    <property type="entry name" value="p450"/>
    <property type="match status" value="1"/>
</dbReference>
<evidence type="ECO:0000256" key="4">
    <source>
        <dbReference type="ARBA" id="ARBA00022723"/>
    </source>
</evidence>
<keyword evidence="3 8" id="KW-0349">Heme</keyword>
<evidence type="ECO:0000256" key="1">
    <source>
        <dbReference type="ARBA" id="ARBA00001971"/>
    </source>
</evidence>
<proteinExistence type="inferred from homology"/>
<reference evidence="11" key="2">
    <citation type="submission" date="2025-08" db="UniProtKB">
        <authorList>
            <consortium name="RefSeq"/>
        </authorList>
    </citation>
    <scope>IDENTIFICATION</scope>
    <source>
        <tissue evidence="11">Leaf</tissue>
    </source>
</reference>
<reference evidence="10" key="1">
    <citation type="journal article" date="2020" name="Plant Biotechnol. J.">
        <title>The pomegranate (Punica granatum L.) draft genome dissects genetic divergence between soft- and hard-seeded cultivars.</title>
        <authorList>
            <person name="Luo X."/>
            <person name="Li H."/>
            <person name="Wu Z."/>
            <person name="Yao W."/>
            <person name="Zhao P."/>
            <person name="Cao D."/>
            <person name="Yu H."/>
            <person name="Li K."/>
            <person name="Poudel K."/>
            <person name="Zhao D."/>
            <person name="Zhang F."/>
            <person name="Xia X."/>
            <person name="Chen L."/>
            <person name="Wang Q."/>
            <person name="Jing D."/>
            <person name="Cao S."/>
        </authorList>
    </citation>
    <scope>NUCLEOTIDE SEQUENCE [LARGE SCALE GENOMIC DNA]</scope>
    <source>
        <strain evidence="10">cv. Tunisia</strain>
    </source>
</reference>
<keyword evidence="5 9" id="KW-0560">Oxidoreductase</keyword>
<dbReference type="GeneID" id="116200782"/>
<sequence>MELTPSSILLFTIVIVILHNLGVRIKKIRQGTKLNHSKPNLPPGPWKLPIIGSLHHMAGSLPHRALRDLAKKYGPLMHLQLGEVSTVVVSSPELAKEVLRTHDINFASRPEILAIKILFYNCTDIAFSPYGEYFTQLRKICMQELFSVKKVQTFQWLRKEESLRLMGWIASKAGSPINLTQQLSALTYSTISRAAFGKTCRAHERFLEVAREAIYLADGFKLADIFPSFTFLHSISGTTAKLEKMHRETDTILENIIAEHREAARNTNRISEASEDVIDVLLKFENRDDQGFCLSTSNIKAVIFDLFAGGGESAAATLDWTVAEMIKHPRILEKAQAEVRQVFDESQGEVREEGLEKLQYMKSVLKETLRLHTPAPLLLPRVAAERCEINGFDIPKKARVIVNAWAIGRDPAYWKEPETFNPDRFLGNPIEFLGNSFEYIPFGAGRRICPGMNFGLATLEYQLAMLLYHFDWKLPHGLKNEDVDMTELFGPAVKRKHDLYLIPTPYRPSQSNKHD</sequence>
<evidence type="ECO:0000313" key="11">
    <source>
        <dbReference type="RefSeq" id="XP_031387544.1"/>
    </source>
</evidence>
<evidence type="ECO:0000313" key="10">
    <source>
        <dbReference type="Proteomes" id="UP000515151"/>
    </source>
</evidence>
<dbReference type="InterPro" id="IPR002401">
    <property type="entry name" value="Cyt_P450_E_grp-I"/>
</dbReference>
<evidence type="ECO:0000256" key="6">
    <source>
        <dbReference type="ARBA" id="ARBA00023004"/>
    </source>
</evidence>
<dbReference type="CDD" id="cd11072">
    <property type="entry name" value="CYP71-like"/>
    <property type="match status" value="1"/>
</dbReference>
<dbReference type="AlphaFoldDB" id="A0A6P8CZG6"/>
<dbReference type="PANTHER" id="PTHR47955:SF8">
    <property type="entry name" value="CYTOCHROME P450 71D11-LIKE"/>
    <property type="match status" value="1"/>
</dbReference>